<accession>A0ABS2F0Q2</accession>
<keyword evidence="4" id="KW-0227">DNA damage</keyword>
<dbReference type="InterPro" id="IPR036217">
    <property type="entry name" value="MethylDNA_cys_MeTrfase_DNAb"/>
</dbReference>
<dbReference type="InterPro" id="IPR001497">
    <property type="entry name" value="MethylDNA_cys_MeTrfase_AS"/>
</dbReference>
<dbReference type="RefSeq" id="WP_204792503.1">
    <property type="nucleotide sequence ID" value="NZ_JACSNQ010000001.1"/>
</dbReference>
<dbReference type="PANTHER" id="PTHR42942">
    <property type="entry name" value="6-O-METHYLGUANINE DNA METHYLTRANSFERASE"/>
    <property type="match status" value="1"/>
</dbReference>
<evidence type="ECO:0000313" key="8">
    <source>
        <dbReference type="EMBL" id="MBM6774158.1"/>
    </source>
</evidence>
<evidence type="ECO:0000256" key="4">
    <source>
        <dbReference type="ARBA" id="ARBA00022763"/>
    </source>
</evidence>
<sequence>MADQGFFERVYDVVRQIPAGRVASYGQVARMLGEPRKARFVGFAMHASPGMAGGVPCHRVVFADGRLAPGFAFGGPGEQRRMLEAEGVGFLPDGRVDLERYGWEV</sequence>
<dbReference type="InterPro" id="IPR052520">
    <property type="entry name" value="ATL_DNA_repair"/>
</dbReference>
<comment type="catalytic activity">
    <reaction evidence="1">
        <text>a 4-O-methyl-thymidine in DNA + L-cysteinyl-[protein] = a thymidine in DNA + S-methyl-L-cysteinyl-[protein]</text>
        <dbReference type="Rhea" id="RHEA:53428"/>
        <dbReference type="Rhea" id="RHEA-COMP:10131"/>
        <dbReference type="Rhea" id="RHEA-COMP:10132"/>
        <dbReference type="Rhea" id="RHEA-COMP:13555"/>
        <dbReference type="Rhea" id="RHEA-COMP:13556"/>
        <dbReference type="ChEBI" id="CHEBI:29950"/>
        <dbReference type="ChEBI" id="CHEBI:82612"/>
        <dbReference type="ChEBI" id="CHEBI:137386"/>
        <dbReference type="ChEBI" id="CHEBI:137387"/>
        <dbReference type="EC" id="2.1.1.63"/>
    </reaction>
</comment>
<keyword evidence="5" id="KW-0234">DNA repair</keyword>
<dbReference type="Pfam" id="PF01035">
    <property type="entry name" value="DNA_binding_1"/>
    <property type="match status" value="1"/>
</dbReference>
<dbReference type="NCBIfam" id="TIGR00589">
    <property type="entry name" value="ogt"/>
    <property type="match status" value="1"/>
</dbReference>
<reference evidence="8 9" key="1">
    <citation type="journal article" date="2021" name="Sci. Rep.">
        <title>The distribution of antibiotic resistance genes in chicken gut microbiota commensals.</title>
        <authorList>
            <person name="Juricova H."/>
            <person name="Matiasovicova J."/>
            <person name="Kubasova T."/>
            <person name="Cejkova D."/>
            <person name="Rychlik I."/>
        </authorList>
    </citation>
    <scope>NUCLEOTIDE SEQUENCE [LARGE SCALE GENOMIC DNA]</scope>
    <source>
        <strain evidence="8 9">An794</strain>
    </source>
</reference>
<dbReference type="PROSITE" id="PS00374">
    <property type="entry name" value="MGMT"/>
    <property type="match status" value="1"/>
</dbReference>
<dbReference type="SUPFAM" id="SSF46767">
    <property type="entry name" value="Methylated DNA-protein cysteine methyltransferase, C-terminal domain"/>
    <property type="match status" value="1"/>
</dbReference>
<name>A0ABS2F0Q2_9ACTN</name>
<protein>
    <submittedName>
        <fullName evidence="8">MGMT family protein</fullName>
    </submittedName>
</protein>
<organism evidence="8 9">
    <name type="scientific">Olsenella profusa</name>
    <dbReference type="NCBI Taxonomy" id="138595"/>
    <lineage>
        <taxon>Bacteria</taxon>
        <taxon>Bacillati</taxon>
        <taxon>Actinomycetota</taxon>
        <taxon>Coriobacteriia</taxon>
        <taxon>Coriobacteriales</taxon>
        <taxon>Atopobiaceae</taxon>
        <taxon>Olsenella</taxon>
    </lineage>
</organism>
<dbReference type="InterPro" id="IPR014048">
    <property type="entry name" value="MethylDNA_cys_MeTrfase_DNA-bd"/>
</dbReference>
<feature type="domain" description="Methylated-DNA-[protein]-cysteine S-methyltransferase DNA binding" evidence="7">
    <location>
        <begin position="6"/>
        <end position="88"/>
    </location>
</feature>
<dbReference type="Gene3D" id="1.10.10.10">
    <property type="entry name" value="Winged helix-like DNA-binding domain superfamily/Winged helix DNA-binding domain"/>
    <property type="match status" value="1"/>
</dbReference>
<dbReference type="CDD" id="cd06445">
    <property type="entry name" value="ATase"/>
    <property type="match status" value="1"/>
</dbReference>
<evidence type="ECO:0000256" key="2">
    <source>
        <dbReference type="ARBA" id="ARBA00022603"/>
    </source>
</evidence>
<evidence type="ECO:0000313" key="9">
    <source>
        <dbReference type="Proteomes" id="UP000712527"/>
    </source>
</evidence>
<comment type="caution">
    <text evidence="8">The sequence shown here is derived from an EMBL/GenBank/DDBJ whole genome shotgun (WGS) entry which is preliminary data.</text>
</comment>
<dbReference type="Proteomes" id="UP000712527">
    <property type="component" value="Unassembled WGS sequence"/>
</dbReference>
<evidence type="ECO:0000256" key="6">
    <source>
        <dbReference type="ARBA" id="ARBA00049348"/>
    </source>
</evidence>
<comment type="catalytic activity">
    <reaction evidence="6">
        <text>a 6-O-methyl-2'-deoxyguanosine in DNA + L-cysteinyl-[protein] = S-methyl-L-cysteinyl-[protein] + a 2'-deoxyguanosine in DNA</text>
        <dbReference type="Rhea" id="RHEA:24000"/>
        <dbReference type="Rhea" id="RHEA-COMP:10131"/>
        <dbReference type="Rhea" id="RHEA-COMP:10132"/>
        <dbReference type="Rhea" id="RHEA-COMP:11367"/>
        <dbReference type="Rhea" id="RHEA-COMP:11368"/>
        <dbReference type="ChEBI" id="CHEBI:29950"/>
        <dbReference type="ChEBI" id="CHEBI:82612"/>
        <dbReference type="ChEBI" id="CHEBI:85445"/>
        <dbReference type="ChEBI" id="CHEBI:85448"/>
        <dbReference type="EC" id="2.1.1.63"/>
    </reaction>
</comment>
<evidence type="ECO:0000259" key="7">
    <source>
        <dbReference type="Pfam" id="PF01035"/>
    </source>
</evidence>
<dbReference type="InterPro" id="IPR036388">
    <property type="entry name" value="WH-like_DNA-bd_sf"/>
</dbReference>
<evidence type="ECO:0000256" key="5">
    <source>
        <dbReference type="ARBA" id="ARBA00023204"/>
    </source>
</evidence>
<gene>
    <name evidence="8" type="ORF">H9X80_01120</name>
</gene>
<evidence type="ECO:0000256" key="3">
    <source>
        <dbReference type="ARBA" id="ARBA00022679"/>
    </source>
</evidence>
<proteinExistence type="predicted"/>
<dbReference type="EMBL" id="JACSNQ010000001">
    <property type="protein sequence ID" value="MBM6774158.1"/>
    <property type="molecule type" value="Genomic_DNA"/>
</dbReference>
<evidence type="ECO:0000256" key="1">
    <source>
        <dbReference type="ARBA" id="ARBA00001286"/>
    </source>
</evidence>
<dbReference type="PANTHER" id="PTHR42942:SF1">
    <property type="entry name" value="ALKYLTRANSFERASE-LIKE PROTEIN 1"/>
    <property type="match status" value="1"/>
</dbReference>
<keyword evidence="2" id="KW-0489">Methyltransferase</keyword>
<keyword evidence="3" id="KW-0808">Transferase</keyword>
<keyword evidence="9" id="KW-1185">Reference proteome</keyword>